<reference evidence="1" key="1">
    <citation type="submission" date="2018-05" db="EMBL/GenBank/DDBJ databases">
        <authorList>
            <person name="Lanie J.A."/>
            <person name="Ng W.-L."/>
            <person name="Kazmierczak K.M."/>
            <person name="Andrzejewski T.M."/>
            <person name="Davidsen T.M."/>
            <person name="Wayne K.J."/>
            <person name="Tettelin H."/>
            <person name="Glass J.I."/>
            <person name="Rusch D."/>
            <person name="Podicherti R."/>
            <person name="Tsui H.-C.T."/>
            <person name="Winkler M.E."/>
        </authorList>
    </citation>
    <scope>NUCLEOTIDE SEQUENCE</scope>
</reference>
<gene>
    <name evidence="1" type="ORF">METZ01_LOCUS386551</name>
</gene>
<sequence>TGALPDLCKGGMLADIVPTFDMINLIGRECDR</sequence>
<organism evidence="1">
    <name type="scientific">marine metagenome</name>
    <dbReference type="NCBI Taxonomy" id="408172"/>
    <lineage>
        <taxon>unclassified sequences</taxon>
        <taxon>metagenomes</taxon>
        <taxon>ecological metagenomes</taxon>
    </lineage>
</organism>
<accession>A0A382UI04</accession>
<protein>
    <recommendedName>
        <fullName evidence="2">NADH-quinone oxidoreductase subunit D domain-containing protein</fullName>
    </recommendedName>
</protein>
<name>A0A382UI04_9ZZZZ</name>
<dbReference type="AlphaFoldDB" id="A0A382UI04"/>
<evidence type="ECO:0000313" key="1">
    <source>
        <dbReference type="EMBL" id="SVD33697.1"/>
    </source>
</evidence>
<evidence type="ECO:0008006" key="2">
    <source>
        <dbReference type="Google" id="ProtNLM"/>
    </source>
</evidence>
<feature type="non-terminal residue" evidence="1">
    <location>
        <position position="1"/>
    </location>
</feature>
<proteinExistence type="predicted"/>
<dbReference type="EMBL" id="UINC01144281">
    <property type="protein sequence ID" value="SVD33697.1"/>
    <property type="molecule type" value="Genomic_DNA"/>
</dbReference>